<dbReference type="CDD" id="cd06579">
    <property type="entry name" value="TM_PBP1_transp_AraH_like"/>
    <property type="match status" value="1"/>
</dbReference>
<reference evidence="7 8" key="1">
    <citation type="submission" date="2019-02" db="EMBL/GenBank/DDBJ databases">
        <title>Deep-cultivation of Planctomycetes and their phenomic and genomic characterization uncovers novel biology.</title>
        <authorList>
            <person name="Wiegand S."/>
            <person name="Jogler M."/>
            <person name="Boedeker C."/>
            <person name="Pinto D."/>
            <person name="Vollmers J."/>
            <person name="Rivas-Marin E."/>
            <person name="Kohn T."/>
            <person name="Peeters S.H."/>
            <person name="Heuer A."/>
            <person name="Rast P."/>
            <person name="Oberbeckmann S."/>
            <person name="Bunk B."/>
            <person name="Jeske O."/>
            <person name="Meyerdierks A."/>
            <person name="Storesund J.E."/>
            <person name="Kallscheuer N."/>
            <person name="Luecker S."/>
            <person name="Lage O.M."/>
            <person name="Pohl T."/>
            <person name="Merkel B.J."/>
            <person name="Hornburger P."/>
            <person name="Mueller R.-W."/>
            <person name="Bruemmer F."/>
            <person name="Labrenz M."/>
            <person name="Spormann A.M."/>
            <person name="Op Den Camp H."/>
            <person name="Overmann J."/>
            <person name="Amann R."/>
            <person name="Jetten M.S.M."/>
            <person name="Mascher T."/>
            <person name="Medema M.H."/>
            <person name="Devos D.P."/>
            <person name="Kaster A.-K."/>
            <person name="Ovreas L."/>
            <person name="Rohde M."/>
            <person name="Galperin M.Y."/>
            <person name="Jogler C."/>
        </authorList>
    </citation>
    <scope>NUCLEOTIDE SEQUENCE [LARGE SCALE GENOMIC DNA]</scope>
    <source>
        <strain evidence="7 8">Enr8</strain>
    </source>
</reference>
<evidence type="ECO:0000313" key="8">
    <source>
        <dbReference type="Proteomes" id="UP000318878"/>
    </source>
</evidence>
<feature type="transmembrane region" description="Helical" evidence="6">
    <location>
        <begin position="332"/>
        <end position="349"/>
    </location>
</feature>
<sequence length="370" mass="39701">MNKSWGMLILLLVICIVTAIFRPRFVEPGNLANIIRWTSLYGVMGIGVAFVIITGGIDLSIGSMLALVGCLFGIFMADYNLPPAVAIGSVIAMSTLLGLVYGLLVTKLKLQPFVVTLCGLLILRGLARATAGGSSVGGFSKLDFLINYEWGSVPVPFLPWINEGYWSFHKWVPGLGDQPGHFALNDAGERIALGWYDWVPLHPPLIYLTVIAIVATVLLNWTVFGRHLKALGKNEQAARFSGVRTDAMVILSYMICTCLAGIAGVLFSIDIGSVMPSTFGNFYELYAIAAAVLGGCSLRGGEGSIVGVVIGTAILRVLQNSIEMWSIQELEFAVVGGVILIGVIGDEIARRIIAARRARQEAALLEKQTA</sequence>
<dbReference type="RefSeq" id="WP_146435804.1">
    <property type="nucleotide sequence ID" value="NZ_SJPF01000005.1"/>
</dbReference>
<evidence type="ECO:0000256" key="3">
    <source>
        <dbReference type="ARBA" id="ARBA00022692"/>
    </source>
</evidence>
<dbReference type="OrthoDB" id="9784538at2"/>
<comment type="subcellular location">
    <subcellularLocation>
        <location evidence="1">Cell membrane</location>
        <topology evidence="1">Multi-pass membrane protein</topology>
    </subcellularLocation>
</comment>
<feature type="transmembrane region" description="Helical" evidence="6">
    <location>
        <begin position="281"/>
        <end position="298"/>
    </location>
</feature>
<dbReference type="AlphaFoldDB" id="A0A5C5UYM0"/>
<dbReference type="EMBL" id="SJPF01000005">
    <property type="protein sequence ID" value="TWT30939.1"/>
    <property type="molecule type" value="Genomic_DNA"/>
</dbReference>
<dbReference type="GO" id="GO:0022857">
    <property type="term" value="F:transmembrane transporter activity"/>
    <property type="evidence" value="ECO:0007669"/>
    <property type="project" value="InterPro"/>
</dbReference>
<evidence type="ECO:0000313" key="7">
    <source>
        <dbReference type="EMBL" id="TWT30939.1"/>
    </source>
</evidence>
<feature type="transmembrane region" description="Helical" evidence="6">
    <location>
        <begin position="245"/>
        <end position="269"/>
    </location>
</feature>
<protein>
    <submittedName>
        <fullName evidence="7">Ribose transport system permease protein RbsC</fullName>
    </submittedName>
</protein>
<dbReference type="Proteomes" id="UP000318878">
    <property type="component" value="Unassembled WGS sequence"/>
</dbReference>
<evidence type="ECO:0000256" key="1">
    <source>
        <dbReference type="ARBA" id="ARBA00004651"/>
    </source>
</evidence>
<feature type="transmembrane region" description="Helical" evidence="6">
    <location>
        <begin position="84"/>
        <end position="104"/>
    </location>
</feature>
<accession>A0A5C5UYM0</accession>
<name>A0A5C5UYM0_9BACT</name>
<evidence type="ECO:0000256" key="2">
    <source>
        <dbReference type="ARBA" id="ARBA00022475"/>
    </source>
</evidence>
<gene>
    <name evidence="7" type="primary">rbsC</name>
    <name evidence="7" type="ORF">Enr8_44650</name>
</gene>
<keyword evidence="8" id="KW-1185">Reference proteome</keyword>
<evidence type="ECO:0000256" key="5">
    <source>
        <dbReference type="ARBA" id="ARBA00023136"/>
    </source>
</evidence>
<feature type="transmembrane region" description="Helical" evidence="6">
    <location>
        <begin position="305"/>
        <end position="326"/>
    </location>
</feature>
<dbReference type="PANTHER" id="PTHR32196">
    <property type="entry name" value="ABC TRANSPORTER PERMEASE PROTEIN YPHD-RELATED-RELATED"/>
    <property type="match status" value="1"/>
</dbReference>
<dbReference type="InterPro" id="IPR001851">
    <property type="entry name" value="ABC_transp_permease"/>
</dbReference>
<proteinExistence type="predicted"/>
<keyword evidence="4 6" id="KW-1133">Transmembrane helix</keyword>
<feature type="transmembrane region" description="Helical" evidence="6">
    <location>
        <begin position="34"/>
        <end position="53"/>
    </location>
</feature>
<dbReference type="GO" id="GO:0005886">
    <property type="term" value="C:plasma membrane"/>
    <property type="evidence" value="ECO:0007669"/>
    <property type="project" value="UniProtKB-SubCell"/>
</dbReference>
<keyword evidence="2" id="KW-1003">Cell membrane</keyword>
<keyword evidence="5 6" id="KW-0472">Membrane</keyword>
<dbReference type="Pfam" id="PF02653">
    <property type="entry name" value="BPD_transp_2"/>
    <property type="match status" value="1"/>
</dbReference>
<feature type="transmembrane region" description="Helical" evidence="6">
    <location>
        <begin position="205"/>
        <end position="224"/>
    </location>
</feature>
<dbReference type="PANTHER" id="PTHR32196:SF15">
    <property type="entry name" value="SUGAR ABC TRANSPORTER PERMEASE PROTEIN"/>
    <property type="match status" value="1"/>
</dbReference>
<comment type="caution">
    <text evidence="7">The sequence shown here is derived from an EMBL/GenBank/DDBJ whole genome shotgun (WGS) entry which is preliminary data.</text>
</comment>
<organism evidence="7 8">
    <name type="scientific">Blastopirellula retiformator</name>
    <dbReference type="NCBI Taxonomy" id="2527970"/>
    <lineage>
        <taxon>Bacteria</taxon>
        <taxon>Pseudomonadati</taxon>
        <taxon>Planctomycetota</taxon>
        <taxon>Planctomycetia</taxon>
        <taxon>Pirellulales</taxon>
        <taxon>Pirellulaceae</taxon>
        <taxon>Blastopirellula</taxon>
    </lineage>
</organism>
<evidence type="ECO:0000256" key="4">
    <source>
        <dbReference type="ARBA" id="ARBA00022989"/>
    </source>
</evidence>
<keyword evidence="3 6" id="KW-0812">Transmembrane</keyword>
<feature type="transmembrane region" description="Helical" evidence="6">
    <location>
        <begin position="6"/>
        <end position="22"/>
    </location>
</feature>
<evidence type="ECO:0000256" key="6">
    <source>
        <dbReference type="SAM" id="Phobius"/>
    </source>
</evidence>